<dbReference type="GO" id="GO:0005886">
    <property type="term" value="C:plasma membrane"/>
    <property type="evidence" value="ECO:0007669"/>
    <property type="project" value="TreeGrafter"/>
</dbReference>
<dbReference type="InterPro" id="IPR036890">
    <property type="entry name" value="HATPase_C_sf"/>
</dbReference>
<dbReference type="PROSITE" id="PS50113">
    <property type="entry name" value="PAC"/>
    <property type="match status" value="1"/>
</dbReference>
<feature type="domain" description="Response regulatory" evidence="11">
    <location>
        <begin position="837"/>
        <end position="953"/>
    </location>
</feature>
<accession>A0A9P1NZ11</accession>
<evidence type="ECO:0000259" key="13">
    <source>
        <dbReference type="PROSITE" id="PS50113"/>
    </source>
</evidence>
<dbReference type="Pfam" id="PF02518">
    <property type="entry name" value="HATPase_c"/>
    <property type="match status" value="1"/>
</dbReference>
<evidence type="ECO:0000259" key="10">
    <source>
        <dbReference type="PROSITE" id="PS50109"/>
    </source>
</evidence>
<evidence type="ECO:0000256" key="3">
    <source>
        <dbReference type="ARBA" id="ARBA00012438"/>
    </source>
</evidence>
<evidence type="ECO:0000256" key="6">
    <source>
        <dbReference type="ARBA" id="ARBA00022777"/>
    </source>
</evidence>
<reference evidence="14 15" key="1">
    <citation type="submission" date="2014-02" db="EMBL/GenBank/DDBJ databases">
        <authorList>
            <person name="Genoscope - CEA"/>
        </authorList>
    </citation>
    <scope>NUCLEOTIDE SEQUENCE [LARGE SCALE GENOMIC DNA]</scope>
    <source>
        <strain evidence="14 15">PCC 8005</strain>
    </source>
</reference>
<dbReference type="InterPro" id="IPR011006">
    <property type="entry name" value="CheY-like_superfamily"/>
</dbReference>
<dbReference type="FunFam" id="1.10.287.130:FF:000145">
    <property type="entry name" value="Sensory transduction histidine kinase"/>
    <property type="match status" value="1"/>
</dbReference>
<feature type="modified residue" description="4-aspartylphosphate" evidence="9">
    <location>
        <position position="886"/>
    </location>
</feature>
<dbReference type="SMART" id="SM00448">
    <property type="entry name" value="REC"/>
    <property type="match status" value="1"/>
</dbReference>
<dbReference type="InterPro" id="IPR003594">
    <property type="entry name" value="HATPase_dom"/>
</dbReference>
<evidence type="ECO:0000256" key="2">
    <source>
        <dbReference type="ARBA" id="ARBA00006402"/>
    </source>
</evidence>
<dbReference type="EMBL" id="FO818640">
    <property type="protein sequence ID" value="CDM94555.1"/>
    <property type="molecule type" value="Genomic_DNA"/>
</dbReference>
<protein>
    <recommendedName>
        <fullName evidence="8">Circadian input-output histidine kinase CikA</fullName>
        <ecNumber evidence="3">2.7.13.3</ecNumber>
    </recommendedName>
</protein>
<dbReference type="SUPFAM" id="SSF55781">
    <property type="entry name" value="GAF domain-like"/>
    <property type="match status" value="1"/>
</dbReference>
<dbReference type="SMART" id="SM00388">
    <property type="entry name" value="HisKA"/>
    <property type="match status" value="1"/>
</dbReference>
<dbReference type="InterPro" id="IPR003018">
    <property type="entry name" value="GAF"/>
</dbReference>
<dbReference type="Gene3D" id="3.30.450.20">
    <property type="entry name" value="PAS domain"/>
    <property type="match status" value="3"/>
</dbReference>
<dbReference type="SUPFAM" id="SSF55874">
    <property type="entry name" value="ATPase domain of HSP90 chaperone/DNA topoisomerase II/histidine kinase"/>
    <property type="match status" value="1"/>
</dbReference>
<dbReference type="InterPro" id="IPR001789">
    <property type="entry name" value="Sig_transdc_resp-reg_receiver"/>
</dbReference>
<dbReference type="SUPFAM" id="SSF47384">
    <property type="entry name" value="Homodimeric domain of signal transducing histidine kinase"/>
    <property type="match status" value="1"/>
</dbReference>
<evidence type="ECO:0000259" key="12">
    <source>
        <dbReference type="PROSITE" id="PS50112"/>
    </source>
</evidence>
<evidence type="ECO:0000256" key="4">
    <source>
        <dbReference type="ARBA" id="ARBA00022553"/>
    </source>
</evidence>
<evidence type="ECO:0000256" key="7">
    <source>
        <dbReference type="ARBA" id="ARBA00023012"/>
    </source>
</evidence>
<evidence type="ECO:0000256" key="1">
    <source>
        <dbReference type="ARBA" id="ARBA00000085"/>
    </source>
</evidence>
<dbReference type="PANTHER" id="PTHR43047">
    <property type="entry name" value="TWO-COMPONENT HISTIDINE PROTEIN KINASE"/>
    <property type="match status" value="1"/>
</dbReference>
<comment type="catalytic activity">
    <reaction evidence="1">
        <text>ATP + protein L-histidine = ADP + protein N-phospho-L-histidine.</text>
        <dbReference type="EC" id="2.7.13.3"/>
    </reaction>
</comment>
<dbReference type="NCBIfam" id="TIGR00229">
    <property type="entry name" value="sensory_box"/>
    <property type="match status" value="1"/>
</dbReference>
<dbReference type="Pfam" id="PF08448">
    <property type="entry name" value="PAS_4"/>
    <property type="match status" value="2"/>
</dbReference>
<evidence type="ECO:0000256" key="9">
    <source>
        <dbReference type="PROSITE-ProRule" id="PRU00169"/>
    </source>
</evidence>
<dbReference type="CDD" id="cd00082">
    <property type="entry name" value="HisKA"/>
    <property type="match status" value="1"/>
</dbReference>
<dbReference type="SUPFAM" id="SSF55785">
    <property type="entry name" value="PYP-like sensor domain (PAS domain)"/>
    <property type="match status" value="3"/>
</dbReference>
<dbReference type="AlphaFoldDB" id="A0A9P1NZ11"/>
<dbReference type="Pfam" id="PF00512">
    <property type="entry name" value="HisKA"/>
    <property type="match status" value="1"/>
</dbReference>
<dbReference type="FunFam" id="3.30.565.10:FF:000010">
    <property type="entry name" value="Sensor histidine kinase RcsC"/>
    <property type="match status" value="1"/>
</dbReference>
<dbReference type="InterPro" id="IPR000700">
    <property type="entry name" value="PAS-assoc_C"/>
</dbReference>
<dbReference type="InterPro" id="IPR029016">
    <property type="entry name" value="GAF-like_dom_sf"/>
</dbReference>
<dbReference type="InterPro" id="IPR000014">
    <property type="entry name" value="PAS"/>
</dbReference>
<feature type="domain" description="PAS" evidence="12">
    <location>
        <begin position="177"/>
        <end position="247"/>
    </location>
</feature>
<dbReference type="CDD" id="cd17546">
    <property type="entry name" value="REC_hyHK_CKI1_RcsC-like"/>
    <property type="match status" value="1"/>
</dbReference>
<evidence type="ECO:0000256" key="8">
    <source>
        <dbReference type="ARBA" id="ARBA00074306"/>
    </source>
</evidence>
<keyword evidence="4 9" id="KW-0597">Phosphoprotein</keyword>
<dbReference type="PANTHER" id="PTHR43047:SF63">
    <property type="entry name" value="HISTIDINE KINASE"/>
    <property type="match status" value="1"/>
</dbReference>
<dbReference type="InterPro" id="IPR013656">
    <property type="entry name" value="PAS_4"/>
</dbReference>
<dbReference type="GO" id="GO:0000155">
    <property type="term" value="F:phosphorelay sensor kinase activity"/>
    <property type="evidence" value="ECO:0007669"/>
    <property type="project" value="InterPro"/>
</dbReference>
<dbReference type="GO" id="GO:0009927">
    <property type="term" value="F:histidine phosphotransfer kinase activity"/>
    <property type="evidence" value="ECO:0007669"/>
    <property type="project" value="TreeGrafter"/>
</dbReference>
<dbReference type="PROSITE" id="PS50109">
    <property type="entry name" value="HIS_KIN"/>
    <property type="match status" value="1"/>
</dbReference>
<keyword evidence="7" id="KW-0902">Two-component regulatory system</keyword>
<evidence type="ECO:0000313" key="15">
    <source>
        <dbReference type="Proteomes" id="UP000032946"/>
    </source>
</evidence>
<dbReference type="InterPro" id="IPR004358">
    <property type="entry name" value="Sig_transdc_His_kin-like_C"/>
</dbReference>
<feature type="domain" description="Histidine kinase" evidence="10">
    <location>
        <begin position="577"/>
        <end position="807"/>
    </location>
</feature>
<keyword evidence="5 14" id="KW-0808">Transferase</keyword>
<keyword evidence="15" id="KW-1185">Reference proteome</keyword>
<dbReference type="Proteomes" id="UP000032946">
    <property type="component" value="Chromosome"/>
</dbReference>
<gene>
    <name evidence="14" type="ORF">ARTHRO_20089</name>
</gene>
<dbReference type="PRINTS" id="PR00344">
    <property type="entry name" value="BCTRLSENSOR"/>
</dbReference>
<dbReference type="Gene3D" id="3.30.450.40">
    <property type="match status" value="1"/>
</dbReference>
<dbReference type="CDD" id="cd00130">
    <property type="entry name" value="PAS"/>
    <property type="match status" value="1"/>
</dbReference>
<dbReference type="SMART" id="SM00091">
    <property type="entry name" value="PAS"/>
    <property type="match status" value="2"/>
</dbReference>
<dbReference type="InterPro" id="IPR003661">
    <property type="entry name" value="HisK_dim/P_dom"/>
</dbReference>
<dbReference type="Gene3D" id="3.40.50.2300">
    <property type="match status" value="1"/>
</dbReference>
<sequence length="955" mass="106667">MAKLDPLPEILDALARSMEKQFQGGLCSILLCDRHGKLHHGAAPNLPKAYSQALDGMIIGPEAGSCGKAAFCRDIVIVADIATDPLWQNFRHLALEHQLRACWSAPAIGSDQQVLGTFAVYFKTCRTPQNQDLEILSLSAHIASIAIERDRTTQALADLNQQLEVRVEERTAALRESEAKLEAMLNFAPAVIYVKDLQGRHTFVNRAFLTLFNCTLADIIGKVNHDFYPPEVADVFEKHDRIVIESCHFHQLEEEVTIHDQNYTFLSHKFILFDQNQQPYALCGISNDITQRKAFYNALQRSQEQLKATLQAIPDLVFRLNSQGEYLAIYPSEYVGNLVDIKLAIGHSIKELLPPPIAAKYSQVTQTALATKTLQTYEQDVVIDGVLRHEEVRVAPCGDHEVVFVIRDISEQQAAVRERQKSAATIKKSEDRFARIANNMPGVLYQYVLHPDGSHDFIYMSERCQQIFGLDAYTITRDANELFRLFEAEDFISLKSSILLSASTLNTWSWEGKLITPFGEKKWIQGISQPEQQANGDILWDGVVVDISERKLMEIKLQKTVAELDRATRLKDEFLANMSHELRTPLNGILGMSEALKQGILGTLNPNQHHAIAMIEKSGKHLLELISDILDISKIEAGKLELYLTEVSVQELCNSSLTLVNHLAFTKQINIESNIPQQLQKTFIKVDNRRLRQVLINLLSNAVKFTHKSGKINLNVGIRLSPNPAIPTPQSIYFSVIDNGIGIAPDDLDTLFLPFTQIDSSLNRQYSGTGLGLALVKQIIELHGGCVEVSSQLGKGSCFTVYLPFKEASNNIISKTDDNYNLKLPIYSAINYPKSPLIMLAVDNEAHLITLSSYLEAKGYSLLIARNGQEAIALIKSQSPQLVVMDIQIPVLDGLASIKYIRQNLKLTNLPIIALTAVENTGEPEKLREAGANEYLTQPIKLKHLSNLIHNLLNP</sequence>
<name>A0A9P1NZ11_9CYAN</name>
<dbReference type="RefSeq" id="WP_008050098.1">
    <property type="nucleotide sequence ID" value="NZ_FO818640.1"/>
</dbReference>
<feature type="domain" description="PAC" evidence="13">
    <location>
        <begin position="508"/>
        <end position="559"/>
    </location>
</feature>
<dbReference type="EC" id="2.7.13.3" evidence="3"/>
<evidence type="ECO:0000259" key="11">
    <source>
        <dbReference type="PROSITE" id="PS50110"/>
    </source>
</evidence>
<dbReference type="PROSITE" id="PS50110">
    <property type="entry name" value="RESPONSE_REGULATORY"/>
    <property type="match status" value="1"/>
</dbReference>
<evidence type="ECO:0000313" key="14">
    <source>
        <dbReference type="EMBL" id="CDM94555.1"/>
    </source>
</evidence>
<organism evidence="14 15">
    <name type="scientific">Limnospira indica PCC 8005</name>
    <dbReference type="NCBI Taxonomy" id="376219"/>
    <lineage>
        <taxon>Bacteria</taxon>
        <taxon>Bacillati</taxon>
        <taxon>Cyanobacteriota</taxon>
        <taxon>Cyanophyceae</taxon>
        <taxon>Oscillatoriophycideae</taxon>
        <taxon>Oscillatoriales</taxon>
        <taxon>Sirenicapillariaceae</taxon>
        <taxon>Limnospira</taxon>
    </lineage>
</organism>
<dbReference type="Gene3D" id="1.10.287.130">
    <property type="match status" value="1"/>
</dbReference>
<dbReference type="InterPro" id="IPR036097">
    <property type="entry name" value="HisK_dim/P_sf"/>
</dbReference>
<keyword evidence="6 14" id="KW-0418">Kinase</keyword>
<evidence type="ECO:0000256" key="5">
    <source>
        <dbReference type="ARBA" id="ARBA00022679"/>
    </source>
</evidence>
<dbReference type="Pfam" id="PF13185">
    <property type="entry name" value="GAF_2"/>
    <property type="match status" value="1"/>
</dbReference>
<dbReference type="CDD" id="cd16922">
    <property type="entry name" value="HATPase_EvgS-ArcB-TorS-like"/>
    <property type="match status" value="1"/>
</dbReference>
<dbReference type="Pfam" id="PF00072">
    <property type="entry name" value="Response_reg"/>
    <property type="match status" value="1"/>
</dbReference>
<dbReference type="InterPro" id="IPR005467">
    <property type="entry name" value="His_kinase_dom"/>
</dbReference>
<dbReference type="InterPro" id="IPR035965">
    <property type="entry name" value="PAS-like_dom_sf"/>
</dbReference>
<proteinExistence type="inferred from homology"/>
<dbReference type="Gene3D" id="3.30.565.10">
    <property type="entry name" value="Histidine kinase-like ATPase, C-terminal domain"/>
    <property type="match status" value="1"/>
</dbReference>
<comment type="similarity">
    <text evidence="2">In the N-terminal section; belongs to the phytochrome family.</text>
</comment>
<dbReference type="PROSITE" id="PS50112">
    <property type="entry name" value="PAS"/>
    <property type="match status" value="1"/>
</dbReference>
<dbReference type="SUPFAM" id="SSF52172">
    <property type="entry name" value="CheY-like"/>
    <property type="match status" value="1"/>
</dbReference>
<dbReference type="SMART" id="SM00387">
    <property type="entry name" value="HATPase_c"/>
    <property type="match status" value="1"/>
</dbReference>
<dbReference type="SMART" id="SM00065">
    <property type="entry name" value="GAF"/>
    <property type="match status" value="1"/>
</dbReference>